<keyword evidence="2" id="KW-1185">Reference proteome</keyword>
<proteinExistence type="predicted"/>
<evidence type="ECO:0000313" key="2">
    <source>
        <dbReference type="Proteomes" id="UP001371305"/>
    </source>
</evidence>
<dbReference type="Proteomes" id="UP001371305">
    <property type="component" value="Unassembled WGS sequence"/>
</dbReference>
<organism evidence="1 2">
    <name type="scientific">Luteolibacter soli</name>
    <dbReference type="NCBI Taxonomy" id="3135280"/>
    <lineage>
        <taxon>Bacteria</taxon>
        <taxon>Pseudomonadati</taxon>
        <taxon>Verrucomicrobiota</taxon>
        <taxon>Verrucomicrobiia</taxon>
        <taxon>Verrucomicrobiales</taxon>
        <taxon>Verrucomicrobiaceae</taxon>
        <taxon>Luteolibacter</taxon>
    </lineage>
</organism>
<name>A0ABU9B2V4_9BACT</name>
<protein>
    <recommendedName>
        <fullName evidence="3">DUF3606 domain-containing protein</fullName>
    </recommendedName>
</protein>
<gene>
    <name evidence="1" type="ORF">WKV53_27880</name>
</gene>
<accession>A0ABU9B2V4</accession>
<evidence type="ECO:0008006" key="3">
    <source>
        <dbReference type="Google" id="ProtNLM"/>
    </source>
</evidence>
<evidence type="ECO:0000313" key="1">
    <source>
        <dbReference type="EMBL" id="MEK7954369.1"/>
    </source>
</evidence>
<dbReference type="EMBL" id="JBBUKT010000018">
    <property type="protein sequence ID" value="MEK7954369.1"/>
    <property type="molecule type" value="Genomic_DNA"/>
</dbReference>
<comment type="caution">
    <text evidence="1">The sequence shown here is derived from an EMBL/GenBank/DDBJ whole genome shotgun (WGS) entry which is preliminary data.</text>
</comment>
<reference evidence="1 2" key="1">
    <citation type="submission" date="2024-04" db="EMBL/GenBank/DDBJ databases">
        <title>Luteolibacter sp. isolated from soil.</title>
        <authorList>
            <person name="An J."/>
        </authorList>
    </citation>
    <scope>NUCLEOTIDE SEQUENCE [LARGE SCALE GENOMIC DNA]</scope>
    <source>
        <strain evidence="1 2">Y139</strain>
    </source>
</reference>
<sequence length="75" mass="8401">MSDEKGNTPQDRRTVALSEEHERRYFIEQFVSDYPGATAAQVNEILDETASAIAPSESMDRLSDEVKLRLGIADE</sequence>
<dbReference type="RefSeq" id="WP_341408138.1">
    <property type="nucleotide sequence ID" value="NZ_JBBUKT010000018.1"/>
</dbReference>